<organism evidence="2 3">
    <name type="scientific">Candidatus Lloydbacteria bacterium RIFCSPHIGHO2_01_FULL_41_20</name>
    <dbReference type="NCBI Taxonomy" id="1798657"/>
    <lineage>
        <taxon>Bacteria</taxon>
        <taxon>Candidatus Lloydiibacteriota</taxon>
    </lineage>
</organism>
<protein>
    <recommendedName>
        <fullName evidence="1">Nudix hydrolase domain-containing protein</fullName>
    </recommendedName>
</protein>
<name>A0A1G2CSX1_9BACT</name>
<evidence type="ECO:0000313" key="3">
    <source>
        <dbReference type="Proteomes" id="UP000178841"/>
    </source>
</evidence>
<dbReference type="InterPro" id="IPR000086">
    <property type="entry name" value="NUDIX_hydrolase_dom"/>
</dbReference>
<dbReference type="Gene3D" id="3.90.79.10">
    <property type="entry name" value="Nucleoside Triphosphate Pyrophosphohydrolase"/>
    <property type="match status" value="1"/>
</dbReference>
<dbReference type="Pfam" id="PF00293">
    <property type="entry name" value="NUDIX"/>
    <property type="match status" value="1"/>
</dbReference>
<evidence type="ECO:0000313" key="2">
    <source>
        <dbReference type="EMBL" id="OGZ04476.1"/>
    </source>
</evidence>
<dbReference type="PANTHER" id="PTHR43736">
    <property type="entry name" value="ADP-RIBOSE PYROPHOSPHATASE"/>
    <property type="match status" value="1"/>
</dbReference>
<proteinExistence type="predicted"/>
<accession>A0A1G2CSX1</accession>
<dbReference type="EMBL" id="MHLH01000005">
    <property type="protein sequence ID" value="OGZ04476.1"/>
    <property type="molecule type" value="Genomic_DNA"/>
</dbReference>
<sequence length="157" mass="17784">MGPKNKELHRIATTAIIYNSDGKYLLIQRSKSKKAFPGKWTVPGGGLNIDDYINTPKNQDGGWYNALEKTLRREVKEEVNLGIGKTEYLLDITFMRPDGTPVLVLSYYTPYVSGEVKLDEDSIDYKWATLAEAKTTDLIDGIYEEIEMVEKKLKSNS</sequence>
<comment type="caution">
    <text evidence="2">The sequence shown here is derived from an EMBL/GenBank/DDBJ whole genome shotgun (WGS) entry which is preliminary data.</text>
</comment>
<reference evidence="2 3" key="1">
    <citation type="journal article" date="2016" name="Nat. Commun.">
        <title>Thousands of microbial genomes shed light on interconnected biogeochemical processes in an aquifer system.</title>
        <authorList>
            <person name="Anantharaman K."/>
            <person name="Brown C.T."/>
            <person name="Hug L.A."/>
            <person name="Sharon I."/>
            <person name="Castelle C.J."/>
            <person name="Probst A.J."/>
            <person name="Thomas B.C."/>
            <person name="Singh A."/>
            <person name="Wilkins M.J."/>
            <person name="Karaoz U."/>
            <person name="Brodie E.L."/>
            <person name="Williams K.H."/>
            <person name="Hubbard S.S."/>
            <person name="Banfield J.F."/>
        </authorList>
    </citation>
    <scope>NUCLEOTIDE SEQUENCE [LARGE SCALE GENOMIC DNA]</scope>
</reference>
<dbReference type="SUPFAM" id="SSF55811">
    <property type="entry name" value="Nudix"/>
    <property type="match status" value="1"/>
</dbReference>
<feature type="domain" description="Nudix hydrolase" evidence="1">
    <location>
        <begin position="8"/>
        <end position="151"/>
    </location>
</feature>
<dbReference type="InterPro" id="IPR015797">
    <property type="entry name" value="NUDIX_hydrolase-like_dom_sf"/>
</dbReference>
<dbReference type="PANTHER" id="PTHR43736:SF1">
    <property type="entry name" value="DIHYDRONEOPTERIN TRIPHOSPHATE DIPHOSPHATASE"/>
    <property type="match status" value="1"/>
</dbReference>
<dbReference type="STRING" id="1798657.A2648_01380"/>
<dbReference type="AlphaFoldDB" id="A0A1G2CSX1"/>
<dbReference type="CDD" id="cd02883">
    <property type="entry name" value="NUDIX_Hydrolase"/>
    <property type="match status" value="1"/>
</dbReference>
<dbReference type="PROSITE" id="PS51462">
    <property type="entry name" value="NUDIX"/>
    <property type="match status" value="1"/>
</dbReference>
<gene>
    <name evidence="2" type="ORF">A2648_01380</name>
</gene>
<evidence type="ECO:0000259" key="1">
    <source>
        <dbReference type="PROSITE" id="PS51462"/>
    </source>
</evidence>
<dbReference type="Proteomes" id="UP000178841">
    <property type="component" value="Unassembled WGS sequence"/>
</dbReference>